<keyword evidence="1" id="KW-0175">Coiled coil</keyword>
<protein>
    <submittedName>
        <fullName evidence="2">Uncharacterized protein</fullName>
    </submittedName>
</protein>
<evidence type="ECO:0000256" key="1">
    <source>
        <dbReference type="SAM" id="Coils"/>
    </source>
</evidence>
<accession>A0A6J5MWQ2</accession>
<dbReference type="EMBL" id="LR796515">
    <property type="protein sequence ID" value="CAB4149360.1"/>
    <property type="molecule type" value="Genomic_DNA"/>
</dbReference>
<feature type="coiled-coil region" evidence="1">
    <location>
        <begin position="288"/>
        <end position="315"/>
    </location>
</feature>
<evidence type="ECO:0000313" key="2">
    <source>
        <dbReference type="EMBL" id="CAB4149360.1"/>
    </source>
</evidence>
<sequence>MSNILIEILAEFTGKKAFKQADTAAATLAKSAKKLGAALGIAFSARAVIQYTKAASIAAAQDQKAQQLLAINLKNLGLAYANLDSEKFIASLESQSAILDDELRPAYAQLARVTGSIATTQKLMTVAFDASSGSGLSYASTIDILSQAFIGNQKGLKQLNLGYTAAELKAKSFDELIEIITNRFAGAGKTALSGYAGQMDKFNLATSNAAETLGGAFLDGFKSIAGNGDIDRATSKIDKFSEGLAGVIRVLTGVNSLEAMLKDVEWTGFLGLVPVAPKIAGAQSPGERKAIDAAAKKAEEQRLKLMREQAKAQAKILADKKLAAAIDKANLALAKGTDVFDMDKIQLNAAMLNQAEQLSKVNNQAQLLGITNDIARLRIKQDILNLEDAIASKDTARITAATKQLDEDLKILGTLQNQNIKLTDIKSILDKIVPKDLINLGNLDAAIAKLNAMSSITGQPKISDTGTATSAVSPSGISGGEFVSKIPTSGVSMGAILEFSDAATERANAMAALMEAQNAADAASFANSSLYKFDVTINTGVGDPNAIAETLDQYLQGAVDRGTLRLR</sequence>
<proteinExistence type="predicted"/>
<organism evidence="2">
    <name type="scientific">uncultured Caudovirales phage</name>
    <dbReference type="NCBI Taxonomy" id="2100421"/>
    <lineage>
        <taxon>Viruses</taxon>
        <taxon>Duplodnaviria</taxon>
        <taxon>Heunggongvirae</taxon>
        <taxon>Uroviricota</taxon>
        <taxon>Caudoviricetes</taxon>
        <taxon>Peduoviridae</taxon>
        <taxon>Maltschvirus</taxon>
        <taxon>Maltschvirus maltsch</taxon>
    </lineage>
</organism>
<name>A0A6J5MWQ2_9CAUD</name>
<gene>
    <name evidence="2" type="ORF">UFOVP540_9</name>
</gene>
<reference evidence="2" key="1">
    <citation type="submission" date="2020-04" db="EMBL/GenBank/DDBJ databases">
        <authorList>
            <person name="Chiriac C."/>
            <person name="Salcher M."/>
            <person name="Ghai R."/>
            <person name="Kavagutti S V."/>
        </authorList>
    </citation>
    <scope>NUCLEOTIDE SEQUENCE</scope>
</reference>